<gene>
    <name evidence="1" type="ORF">L484_018911</name>
</gene>
<reference evidence="2" key="1">
    <citation type="submission" date="2013-01" db="EMBL/GenBank/DDBJ databases">
        <title>Draft Genome Sequence of a Mulberry Tree, Morus notabilis C.K. Schneid.</title>
        <authorList>
            <person name="He N."/>
            <person name="Zhao S."/>
        </authorList>
    </citation>
    <scope>NUCLEOTIDE SEQUENCE</scope>
</reference>
<proteinExistence type="predicted"/>
<name>W9QSC0_9ROSA</name>
<protein>
    <submittedName>
        <fullName evidence="1">Uncharacterized protein</fullName>
    </submittedName>
</protein>
<dbReference type="Proteomes" id="UP000030645">
    <property type="component" value="Unassembled WGS sequence"/>
</dbReference>
<keyword evidence="2" id="KW-1185">Reference proteome</keyword>
<sequence length="91" mass="10709">MKIELHQHNLKNISRKWGKYEKLRRDFNRVKVRYPSLIDSLPCEREKGSIYRRNPEAGALALRNRTACSERSLHTQFHLKQDASQPHGAVK</sequence>
<evidence type="ECO:0000313" key="2">
    <source>
        <dbReference type="Proteomes" id="UP000030645"/>
    </source>
</evidence>
<dbReference type="AlphaFoldDB" id="W9QSC0"/>
<organism evidence="1 2">
    <name type="scientific">Morus notabilis</name>
    <dbReference type="NCBI Taxonomy" id="981085"/>
    <lineage>
        <taxon>Eukaryota</taxon>
        <taxon>Viridiplantae</taxon>
        <taxon>Streptophyta</taxon>
        <taxon>Embryophyta</taxon>
        <taxon>Tracheophyta</taxon>
        <taxon>Spermatophyta</taxon>
        <taxon>Magnoliopsida</taxon>
        <taxon>eudicotyledons</taxon>
        <taxon>Gunneridae</taxon>
        <taxon>Pentapetalae</taxon>
        <taxon>rosids</taxon>
        <taxon>fabids</taxon>
        <taxon>Rosales</taxon>
        <taxon>Moraceae</taxon>
        <taxon>Moreae</taxon>
        <taxon>Morus</taxon>
    </lineage>
</organism>
<accession>W9QSC0</accession>
<dbReference type="EMBL" id="KE344077">
    <property type="protein sequence ID" value="EXB53027.1"/>
    <property type="molecule type" value="Genomic_DNA"/>
</dbReference>
<evidence type="ECO:0000313" key="1">
    <source>
        <dbReference type="EMBL" id="EXB53027.1"/>
    </source>
</evidence>